<dbReference type="GO" id="GO:0016787">
    <property type="term" value="F:hydrolase activity"/>
    <property type="evidence" value="ECO:0007669"/>
    <property type="project" value="UniProtKB-KW"/>
</dbReference>
<dbReference type="EMBL" id="ANKC01001163">
    <property type="protein sequence ID" value="EPC70795.1"/>
    <property type="molecule type" value="Genomic_DNA"/>
</dbReference>
<name>S2R0P3_LACPA</name>
<dbReference type="Gene3D" id="3.20.110.10">
    <property type="entry name" value="Glycoside hydrolase 38, N terminal domain"/>
    <property type="match status" value="1"/>
</dbReference>
<sequence length="56" mass="6592">MTKSVFAVAHSHWDHEWYFTQEDADMILIENLDYLIETLEENPEFPPILSMGNPLL</sequence>
<protein>
    <submittedName>
        <fullName evidence="1">Glycosyl hydrolase</fullName>
    </submittedName>
</protein>
<comment type="caution">
    <text evidence="1">The sequence shown here is derived from an EMBL/GenBank/DDBJ whole genome shotgun (WGS) entry which is preliminary data.</text>
</comment>
<feature type="non-terminal residue" evidence="1">
    <location>
        <position position="56"/>
    </location>
</feature>
<keyword evidence="1" id="KW-0378">Hydrolase</keyword>
<dbReference type="InterPro" id="IPR027291">
    <property type="entry name" value="Glyco_hydro_38_N_sf"/>
</dbReference>
<proteinExistence type="predicted"/>
<accession>S2R0P3</accession>
<dbReference type="SUPFAM" id="SSF88713">
    <property type="entry name" value="Glycoside hydrolase/deacetylase"/>
    <property type="match status" value="1"/>
</dbReference>
<dbReference type="Proteomes" id="UP000014243">
    <property type="component" value="Unassembled WGS sequence"/>
</dbReference>
<dbReference type="GO" id="GO:0005975">
    <property type="term" value="P:carbohydrate metabolic process"/>
    <property type="evidence" value="ECO:0007669"/>
    <property type="project" value="InterPro"/>
</dbReference>
<reference evidence="1 2" key="1">
    <citation type="journal article" date="2013" name="PLoS ONE">
        <title>Lactobacillus paracasei comparative genomics: towards species pan-genome definition and exploitation of diversity.</title>
        <authorList>
            <person name="Smokvina T."/>
            <person name="Wels M."/>
            <person name="Polka J."/>
            <person name="Chervaux C."/>
            <person name="Brisse S."/>
            <person name="Boekhorst J."/>
            <person name="van Hylckama Vlieg J.E."/>
            <person name="Siezen R.J."/>
        </authorList>
    </citation>
    <scope>NUCLEOTIDE SEQUENCE [LARGE SCALE GENOMIC DNA]</scope>
    <source>
        <strain evidence="1 2">Lpp126</strain>
    </source>
</reference>
<evidence type="ECO:0000313" key="1">
    <source>
        <dbReference type="EMBL" id="EPC70795.1"/>
    </source>
</evidence>
<gene>
    <name evidence="1" type="ORF">Lpp126_16459</name>
</gene>
<organism evidence="1 2">
    <name type="scientific">Lacticaseibacillus paracasei subsp. paracasei Lpp126</name>
    <dbReference type="NCBI Taxonomy" id="1256206"/>
    <lineage>
        <taxon>Bacteria</taxon>
        <taxon>Bacillati</taxon>
        <taxon>Bacillota</taxon>
        <taxon>Bacilli</taxon>
        <taxon>Lactobacillales</taxon>
        <taxon>Lactobacillaceae</taxon>
        <taxon>Lacticaseibacillus</taxon>
    </lineage>
</organism>
<evidence type="ECO:0000313" key="2">
    <source>
        <dbReference type="Proteomes" id="UP000014243"/>
    </source>
</evidence>
<dbReference type="AlphaFoldDB" id="S2R0P3"/>
<dbReference type="InterPro" id="IPR011330">
    <property type="entry name" value="Glyco_hydro/deAcase_b/a-brl"/>
</dbReference>